<feature type="domain" description="Peptidase M16 middle/third" evidence="11">
    <location>
        <begin position="412"/>
        <end position="718"/>
    </location>
</feature>
<dbReference type="Pfam" id="PF05193">
    <property type="entry name" value="Peptidase_M16_C"/>
    <property type="match status" value="1"/>
</dbReference>
<dbReference type="InterPro" id="IPR054734">
    <property type="entry name" value="PqqF-like_C_4"/>
</dbReference>
<dbReference type="Pfam" id="PF00675">
    <property type="entry name" value="Peptidase_M16"/>
    <property type="match status" value="1"/>
</dbReference>
<keyword evidence="3" id="KW-0479">Metal-binding</keyword>
<gene>
    <name evidence="13" type="ORF">TeGR_g7543</name>
</gene>
<dbReference type="Pfam" id="PF22456">
    <property type="entry name" value="PqqF-like_C_4"/>
    <property type="match status" value="1"/>
</dbReference>
<evidence type="ECO:0000259" key="12">
    <source>
        <dbReference type="Pfam" id="PF22456"/>
    </source>
</evidence>
<dbReference type="InterPro" id="IPR011249">
    <property type="entry name" value="Metalloenz_LuxS/M16"/>
</dbReference>
<evidence type="ECO:0000259" key="11">
    <source>
        <dbReference type="Pfam" id="PF16187"/>
    </source>
</evidence>
<name>A0ABQ6MBK1_9STRA</name>
<keyword evidence="6" id="KW-0482">Metalloprotease</keyword>
<feature type="domain" description="Peptidase M16 C-terminal" evidence="10">
    <location>
        <begin position="191"/>
        <end position="382"/>
    </location>
</feature>
<dbReference type="InterPro" id="IPR050626">
    <property type="entry name" value="Peptidase_M16"/>
</dbReference>
<keyword evidence="2" id="KW-0645">Protease</keyword>
<feature type="transmembrane region" description="Helical" evidence="8">
    <location>
        <begin position="1103"/>
        <end position="1122"/>
    </location>
</feature>
<keyword evidence="5" id="KW-0862">Zinc</keyword>
<keyword evidence="8" id="KW-0812">Transmembrane</keyword>
<organism evidence="13 14">
    <name type="scientific">Tetraparma gracilis</name>
    <dbReference type="NCBI Taxonomy" id="2962635"/>
    <lineage>
        <taxon>Eukaryota</taxon>
        <taxon>Sar</taxon>
        <taxon>Stramenopiles</taxon>
        <taxon>Ochrophyta</taxon>
        <taxon>Bolidophyceae</taxon>
        <taxon>Parmales</taxon>
        <taxon>Triparmaceae</taxon>
        <taxon>Tetraparma</taxon>
    </lineage>
</organism>
<dbReference type="PANTHER" id="PTHR43690">
    <property type="entry name" value="NARDILYSIN"/>
    <property type="match status" value="1"/>
</dbReference>
<feature type="domain" description="Coenzyme PQQ synthesis protein F-like C-terminal lobe" evidence="12">
    <location>
        <begin position="850"/>
        <end position="952"/>
    </location>
</feature>
<dbReference type="InterPro" id="IPR007863">
    <property type="entry name" value="Peptidase_M16_C"/>
</dbReference>
<evidence type="ECO:0000256" key="6">
    <source>
        <dbReference type="ARBA" id="ARBA00023049"/>
    </source>
</evidence>
<dbReference type="Gene3D" id="3.30.830.10">
    <property type="entry name" value="Metalloenzyme, LuxS/M16 peptidase-like"/>
    <property type="match status" value="4"/>
</dbReference>
<evidence type="ECO:0000259" key="10">
    <source>
        <dbReference type="Pfam" id="PF05193"/>
    </source>
</evidence>
<evidence type="ECO:0000256" key="8">
    <source>
        <dbReference type="SAM" id="Phobius"/>
    </source>
</evidence>
<evidence type="ECO:0000256" key="5">
    <source>
        <dbReference type="ARBA" id="ARBA00022833"/>
    </source>
</evidence>
<sequence length="1147" mass="127087">MTSPLPTPTSGASDWRSYRALSLPNGLTLLLAHDPNSEISAASVSVPVGAGHDPESMPGLAHYCEHMCFLGSEKYPEENAYKKLLAAHGGKSNASTSMERTTYKFDVTAEHLPEVLDVFAQFFIAPTFTESGMGREVSAVDSEDSKNRTADGRRRLQIMKDIARPTPGGYSKYSTGNKTTLMPTPADVSRTRQALRYFYWLNYSPLSMSCVIIGPQSLDELQALAAPLLERIPVDRPEPEGVEEAIKEEARRAKASVPPIRPPKGRAPAFRSSWETPYPHLLTTLPLRSMRKLYLSFPLPPQRHKQDLSPLRLVSHLLGHEGAGSSFAALQDASLITGLSSGTRMEDSTQALFAVDVTLTAAGESRWREVVQVLLDHVKLLRDLSSRPGSRAALAERWSEVCRINAMNFDQNSPSSPYGAAPSIAQRLHVYGTEEVLRVGYMVREKDKFPGKDLEAVLSLLDADNVVVERCSKLAWEDAMGVEGTVKKTEKHYGVEYALTPIASELKKWMCSTSPLSSSLKLPEPNRYIPRSLALHPSLPPEAHKPRLDHPIAPPRLIDDDPGRGRLYFRQDDRYAQPDSSLSLLIRNPFIQHEEGAEDGTFEYSVENQIITSLFTDVFNHALAQETYDASLAGLGFDFACTSAGIHLNVNGYSDRLDDFATKLLNLVMNPHALVEDNIVDALRERKLRKFRSFHKERPDSHCSYYISAFFGPEKQPVEDMERILERVDKNALLEHLQKMLNPRNVILECLYSGNLCEADALKFWAGAKKIVFGSAQPAAESLYARLKFVPGSSYRVLPPSTDYEIHQQSMNEDEENGAVEFCFQSNKESYIGEKLGSDEALRETAALRLLAAMLREPIFNELRTKQTLGYIVSSGLQTNFSSGEICRKVDNFYVVVVSKTLDPVGCGAAVDAFLGGFTETLKNLPQSEIAAHATALSKKLYEPHKRLHSETYEQFRKIQRFAPEVCKGESSPERLAAIPWQSVDDLAGEILKVTRGDLQKCYDRVIVGRERSRVVSFVYGSKFKKEAGKTLGSVPAAAAAKPRFPFAPLSSLLFGRGEARAPRNVEVVEDFQAARVRGRTMTRVDKMGGAAAKRGGGGSRRLLLGLGVGAVVMGGYVLYLVKDKQAREKSELWKGVRRLQLGWGKG</sequence>
<keyword evidence="8" id="KW-1133">Transmembrane helix</keyword>
<feature type="domain" description="Peptidase M16 N-terminal" evidence="9">
    <location>
        <begin position="30"/>
        <end position="165"/>
    </location>
</feature>
<proteinExistence type="inferred from homology"/>
<evidence type="ECO:0000256" key="4">
    <source>
        <dbReference type="ARBA" id="ARBA00022801"/>
    </source>
</evidence>
<dbReference type="PANTHER" id="PTHR43690:SF18">
    <property type="entry name" value="INSULIN-DEGRADING ENZYME-RELATED"/>
    <property type="match status" value="1"/>
</dbReference>
<evidence type="ECO:0000256" key="7">
    <source>
        <dbReference type="RuleBase" id="RU004447"/>
    </source>
</evidence>
<evidence type="ECO:0000256" key="3">
    <source>
        <dbReference type="ARBA" id="ARBA00022723"/>
    </source>
</evidence>
<comment type="similarity">
    <text evidence="1 7">Belongs to the peptidase M16 family.</text>
</comment>
<keyword evidence="14" id="KW-1185">Reference proteome</keyword>
<comment type="caution">
    <text evidence="13">The sequence shown here is derived from an EMBL/GenBank/DDBJ whole genome shotgun (WGS) entry which is preliminary data.</text>
</comment>
<dbReference type="InterPro" id="IPR001431">
    <property type="entry name" value="Pept_M16_Zn_BS"/>
</dbReference>
<evidence type="ECO:0000313" key="13">
    <source>
        <dbReference type="EMBL" id="GMI22785.1"/>
    </source>
</evidence>
<evidence type="ECO:0000259" key="9">
    <source>
        <dbReference type="Pfam" id="PF00675"/>
    </source>
</evidence>
<evidence type="ECO:0000313" key="14">
    <source>
        <dbReference type="Proteomes" id="UP001165060"/>
    </source>
</evidence>
<protein>
    <submittedName>
        <fullName evidence="13">Uncharacterized protein</fullName>
    </submittedName>
</protein>
<accession>A0ABQ6MBK1</accession>
<evidence type="ECO:0000256" key="2">
    <source>
        <dbReference type="ARBA" id="ARBA00022670"/>
    </source>
</evidence>
<reference evidence="13 14" key="1">
    <citation type="journal article" date="2023" name="Commun. Biol.">
        <title>Genome analysis of Parmales, the sister group of diatoms, reveals the evolutionary specialization of diatoms from phago-mixotrophs to photoautotrophs.</title>
        <authorList>
            <person name="Ban H."/>
            <person name="Sato S."/>
            <person name="Yoshikawa S."/>
            <person name="Yamada K."/>
            <person name="Nakamura Y."/>
            <person name="Ichinomiya M."/>
            <person name="Sato N."/>
            <person name="Blanc-Mathieu R."/>
            <person name="Endo H."/>
            <person name="Kuwata A."/>
            <person name="Ogata H."/>
        </authorList>
    </citation>
    <scope>NUCLEOTIDE SEQUENCE [LARGE SCALE GENOMIC DNA]</scope>
</reference>
<dbReference type="InterPro" id="IPR011765">
    <property type="entry name" value="Pept_M16_N"/>
</dbReference>
<dbReference type="Proteomes" id="UP001165060">
    <property type="component" value="Unassembled WGS sequence"/>
</dbReference>
<evidence type="ECO:0000256" key="1">
    <source>
        <dbReference type="ARBA" id="ARBA00007261"/>
    </source>
</evidence>
<dbReference type="InterPro" id="IPR032632">
    <property type="entry name" value="Peptidase_M16_M"/>
</dbReference>
<keyword evidence="8" id="KW-0472">Membrane</keyword>
<dbReference type="Pfam" id="PF16187">
    <property type="entry name" value="Peptidase_M16_M"/>
    <property type="match status" value="1"/>
</dbReference>
<dbReference type="SUPFAM" id="SSF63411">
    <property type="entry name" value="LuxS/MPP-like metallohydrolase"/>
    <property type="match status" value="4"/>
</dbReference>
<dbReference type="EMBL" id="BRYB01003923">
    <property type="protein sequence ID" value="GMI22785.1"/>
    <property type="molecule type" value="Genomic_DNA"/>
</dbReference>
<dbReference type="PROSITE" id="PS00143">
    <property type="entry name" value="INSULINASE"/>
    <property type="match status" value="1"/>
</dbReference>
<keyword evidence="4" id="KW-0378">Hydrolase</keyword>